<dbReference type="OrthoDB" id="9783944at2"/>
<dbReference type="eggNOG" id="COG2340">
    <property type="taxonomic scope" value="Bacteria"/>
</dbReference>
<reference evidence="3 4" key="1">
    <citation type="journal article" date="2015" name="BMC Genomics">
        <title>Transcriptome analysis of thermophilic methylotrophic Bacillus methanolicus MGA3 using RNA-sequencing provides detailed insights into its previously uncharted transcriptional landscape.</title>
        <authorList>
            <person name="Irla M."/>
            <person name="Neshat A."/>
            <person name="Brautaset T."/>
            <person name="Ruckert C."/>
            <person name="Kalinowski J."/>
            <person name="Wendisch V.F."/>
        </authorList>
    </citation>
    <scope>NUCLEOTIDE SEQUENCE [LARGE SCALE GENOMIC DNA]</scope>
    <source>
        <strain evidence="4">MGA3 / ATCC 53907</strain>
    </source>
</reference>
<dbReference type="RefSeq" id="WP_003346520.1">
    <property type="nucleotide sequence ID" value="NZ_ADWW01000001.1"/>
</dbReference>
<dbReference type="Proteomes" id="UP000027602">
    <property type="component" value="Chromosome"/>
</dbReference>
<evidence type="ECO:0000259" key="2">
    <source>
        <dbReference type="Pfam" id="PF14504"/>
    </source>
</evidence>
<dbReference type="EMBL" id="CP007739">
    <property type="protein sequence ID" value="AIE61391.1"/>
    <property type="molecule type" value="Genomic_DNA"/>
</dbReference>
<sequence length="414" mass="47434">MVRKSGFKGVLLATFLLTSFLWLLFPDSDGYAADPCLSIGPKTTIWWNGAELKVGEIGRLHVLKDTPLYKLEGARQKISRTLKAGQSYRIYSFKPGKLSVGNGYYVDRDNRIIYETPSKTKLAQLACKKQAIEKSKLSVQIGETKASVEKKLGKEKRVSLSEYGVNWYTYHNQYDQFYIIGYVKNRVEFVFSNYRNYQTHGVYIGSSKQEVREALGKPITSILKGNIYYLVDNSEEQQTFLKNGLYITVFYDVHMKGNVTAVQVITSNLENKKHGYYGYPSASLQQAFEMQLFDLTNAERVKHGLAPLNWDERARRSARNHSLDMATHNFFDHVNLKGQDPFQRMEAQGIRYWTAGENIAMGYPSSIFAHEALMNSLGHRKNILNPDYTHVGIGVQFQAKTKVPYYTENFFQPY</sequence>
<dbReference type="AlphaFoldDB" id="I3EB38"/>
<dbReference type="KEGG" id="bmet:BMMGA3_15170"/>
<protein>
    <submittedName>
        <fullName evidence="3">SCP-like extracellular</fullName>
    </submittedName>
</protein>
<accession>I3EB38</accession>
<dbReference type="Pfam" id="PF00188">
    <property type="entry name" value="CAP"/>
    <property type="match status" value="1"/>
</dbReference>
<dbReference type="InterPro" id="IPR029410">
    <property type="entry name" value="CAP_assoc"/>
</dbReference>
<keyword evidence="4" id="KW-1185">Reference proteome</keyword>
<evidence type="ECO:0000313" key="3">
    <source>
        <dbReference type="EMBL" id="AIE61391.1"/>
    </source>
</evidence>
<dbReference type="HOGENOM" id="CLU_051809_0_0_9"/>
<evidence type="ECO:0000259" key="1">
    <source>
        <dbReference type="Pfam" id="PF00188"/>
    </source>
</evidence>
<feature type="domain" description="CAP-associated" evidence="2">
    <location>
        <begin position="141"/>
        <end position="276"/>
    </location>
</feature>
<dbReference type="InterPro" id="IPR014044">
    <property type="entry name" value="CAP_dom"/>
</dbReference>
<dbReference type="Gene3D" id="3.40.33.10">
    <property type="entry name" value="CAP"/>
    <property type="match status" value="1"/>
</dbReference>
<evidence type="ECO:0000313" key="4">
    <source>
        <dbReference type="Proteomes" id="UP000027602"/>
    </source>
</evidence>
<dbReference type="CDD" id="cd05379">
    <property type="entry name" value="CAP_bacterial"/>
    <property type="match status" value="1"/>
</dbReference>
<dbReference type="STRING" id="796606.BMMGA3_15170"/>
<gene>
    <name evidence="3" type="ORF">BMMGA3_15170</name>
</gene>
<dbReference type="InterPro" id="IPR035940">
    <property type="entry name" value="CAP_sf"/>
</dbReference>
<name>I3EB38_BACMM</name>
<feature type="domain" description="SCP" evidence="1">
    <location>
        <begin position="293"/>
        <end position="406"/>
    </location>
</feature>
<dbReference type="Pfam" id="PF14504">
    <property type="entry name" value="CAP_assoc_N"/>
    <property type="match status" value="1"/>
</dbReference>
<dbReference type="PANTHER" id="PTHR31157">
    <property type="entry name" value="SCP DOMAIN-CONTAINING PROTEIN"/>
    <property type="match status" value="1"/>
</dbReference>
<proteinExistence type="predicted"/>
<dbReference type="SUPFAM" id="SSF55797">
    <property type="entry name" value="PR-1-like"/>
    <property type="match status" value="1"/>
</dbReference>
<organism evidence="3 4">
    <name type="scientific">Bacillus methanolicus (strain MGA3 / ATCC 53907)</name>
    <dbReference type="NCBI Taxonomy" id="796606"/>
    <lineage>
        <taxon>Bacteria</taxon>
        <taxon>Bacillati</taxon>
        <taxon>Bacillota</taxon>
        <taxon>Bacilli</taxon>
        <taxon>Bacillales</taxon>
        <taxon>Bacillaceae</taxon>
        <taxon>Bacillus</taxon>
    </lineage>
</organism>
<dbReference type="PANTHER" id="PTHR31157:SF1">
    <property type="entry name" value="SCP DOMAIN-CONTAINING PROTEIN"/>
    <property type="match status" value="1"/>
</dbReference>